<reference evidence="1 2" key="1">
    <citation type="submission" date="2018-04" db="EMBL/GenBank/DDBJ databases">
        <title>Adhaeribacter sp. HMF7616 genome sequencing and assembly.</title>
        <authorList>
            <person name="Kang H."/>
            <person name="Kang J."/>
            <person name="Cha I."/>
            <person name="Kim H."/>
            <person name="Joh K."/>
        </authorList>
    </citation>
    <scope>NUCLEOTIDE SEQUENCE [LARGE SCALE GENOMIC DNA]</scope>
    <source>
        <strain evidence="1 2">HMF7616</strain>
    </source>
</reference>
<accession>A0A369QG72</accession>
<organism evidence="1 2">
    <name type="scientific">Adhaeribacter pallidiroseus</name>
    <dbReference type="NCBI Taxonomy" id="2072847"/>
    <lineage>
        <taxon>Bacteria</taxon>
        <taxon>Pseudomonadati</taxon>
        <taxon>Bacteroidota</taxon>
        <taxon>Cytophagia</taxon>
        <taxon>Cytophagales</taxon>
        <taxon>Hymenobacteraceae</taxon>
        <taxon>Adhaeribacter</taxon>
    </lineage>
</organism>
<keyword evidence="2" id="KW-1185">Reference proteome</keyword>
<dbReference type="OrthoDB" id="5066907at2"/>
<dbReference type="RefSeq" id="WP_115372630.1">
    <property type="nucleotide sequence ID" value="NZ_QASA01000001.1"/>
</dbReference>
<name>A0A369QG72_9BACT</name>
<dbReference type="AlphaFoldDB" id="A0A369QG72"/>
<comment type="caution">
    <text evidence="1">The sequence shown here is derived from an EMBL/GenBank/DDBJ whole genome shotgun (WGS) entry which is preliminary data.</text>
</comment>
<sequence length="141" mass="16161">MPILNYTTKVDPAVTIGQITKTLTEKGARKIVMDNDENGLLISITFSLEIRGNMIFYALPCNWQGVLKAMQNDSQVPNKFCNKEQSIRVAWRIIKDWIEAQMAIVEAQLATVPEIFLPYVVLKNGKTLYQHFEENPQKLFE</sequence>
<protein>
    <submittedName>
        <fullName evidence="1">Uncharacterized protein</fullName>
    </submittedName>
</protein>
<gene>
    <name evidence="1" type="ORF">AHMF7616_01902</name>
</gene>
<evidence type="ECO:0000313" key="1">
    <source>
        <dbReference type="EMBL" id="RDC63300.1"/>
    </source>
</evidence>
<dbReference type="Proteomes" id="UP000253919">
    <property type="component" value="Unassembled WGS sequence"/>
</dbReference>
<dbReference type="EMBL" id="QASA01000001">
    <property type="protein sequence ID" value="RDC63300.1"/>
    <property type="molecule type" value="Genomic_DNA"/>
</dbReference>
<evidence type="ECO:0000313" key="2">
    <source>
        <dbReference type="Proteomes" id="UP000253919"/>
    </source>
</evidence>
<proteinExistence type="predicted"/>